<sequence length="99" mass="11213">MKLCVGDAMYVWNSRCNRTCQDRRLEVYVRDLVVKVMGRFKIRRGLGRVDGFRPTLGRPAVDLGCASPISGTVAPNWEEQSVPIFRVAELPRVETCELT</sequence>
<name>A0ABU6TKY5_9FABA</name>
<accession>A0ABU6TKY5</accession>
<proteinExistence type="predicted"/>
<protein>
    <submittedName>
        <fullName evidence="1">Uncharacterized protein</fullName>
    </submittedName>
</protein>
<keyword evidence="2" id="KW-1185">Reference proteome</keyword>
<comment type="caution">
    <text evidence="1">The sequence shown here is derived from an EMBL/GenBank/DDBJ whole genome shotgun (WGS) entry which is preliminary data.</text>
</comment>
<organism evidence="1 2">
    <name type="scientific">Stylosanthes scabra</name>
    <dbReference type="NCBI Taxonomy" id="79078"/>
    <lineage>
        <taxon>Eukaryota</taxon>
        <taxon>Viridiplantae</taxon>
        <taxon>Streptophyta</taxon>
        <taxon>Embryophyta</taxon>
        <taxon>Tracheophyta</taxon>
        <taxon>Spermatophyta</taxon>
        <taxon>Magnoliopsida</taxon>
        <taxon>eudicotyledons</taxon>
        <taxon>Gunneridae</taxon>
        <taxon>Pentapetalae</taxon>
        <taxon>rosids</taxon>
        <taxon>fabids</taxon>
        <taxon>Fabales</taxon>
        <taxon>Fabaceae</taxon>
        <taxon>Papilionoideae</taxon>
        <taxon>50 kb inversion clade</taxon>
        <taxon>dalbergioids sensu lato</taxon>
        <taxon>Dalbergieae</taxon>
        <taxon>Pterocarpus clade</taxon>
        <taxon>Stylosanthes</taxon>
    </lineage>
</organism>
<evidence type="ECO:0000313" key="1">
    <source>
        <dbReference type="EMBL" id="MED6148613.1"/>
    </source>
</evidence>
<dbReference type="EMBL" id="JASCZI010091041">
    <property type="protein sequence ID" value="MED6148613.1"/>
    <property type="molecule type" value="Genomic_DNA"/>
</dbReference>
<evidence type="ECO:0000313" key="2">
    <source>
        <dbReference type="Proteomes" id="UP001341840"/>
    </source>
</evidence>
<reference evidence="1 2" key="1">
    <citation type="journal article" date="2023" name="Plants (Basel)">
        <title>Bridging the Gap: Combining Genomics and Transcriptomics Approaches to Understand Stylosanthes scabra, an Orphan Legume from the Brazilian Caatinga.</title>
        <authorList>
            <person name="Ferreira-Neto J.R.C."/>
            <person name="da Silva M.D."/>
            <person name="Binneck E."/>
            <person name="de Melo N.F."/>
            <person name="da Silva R.H."/>
            <person name="de Melo A.L.T.M."/>
            <person name="Pandolfi V."/>
            <person name="Bustamante F.O."/>
            <person name="Brasileiro-Vidal A.C."/>
            <person name="Benko-Iseppon A.M."/>
        </authorList>
    </citation>
    <scope>NUCLEOTIDE SEQUENCE [LARGE SCALE GENOMIC DNA]</scope>
    <source>
        <tissue evidence="1">Leaves</tissue>
    </source>
</reference>
<gene>
    <name evidence="1" type="ORF">PIB30_054741</name>
</gene>
<dbReference type="Proteomes" id="UP001341840">
    <property type="component" value="Unassembled WGS sequence"/>
</dbReference>